<organism evidence="2 3">
    <name type="scientific">Gryllus longicercus</name>
    <dbReference type="NCBI Taxonomy" id="2509291"/>
    <lineage>
        <taxon>Eukaryota</taxon>
        <taxon>Metazoa</taxon>
        <taxon>Ecdysozoa</taxon>
        <taxon>Arthropoda</taxon>
        <taxon>Hexapoda</taxon>
        <taxon>Insecta</taxon>
        <taxon>Pterygota</taxon>
        <taxon>Neoptera</taxon>
        <taxon>Polyneoptera</taxon>
        <taxon>Orthoptera</taxon>
        <taxon>Ensifera</taxon>
        <taxon>Gryllidea</taxon>
        <taxon>Grylloidea</taxon>
        <taxon>Gryllidae</taxon>
        <taxon>Gryllinae</taxon>
        <taxon>Gryllus</taxon>
    </lineage>
</organism>
<feature type="compositionally biased region" description="Basic residues" evidence="1">
    <location>
        <begin position="121"/>
        <end position="135"/>
    </location>
</feature>
<protein>
    <submittedName>
        <fullName evidence="2">Uncharacterized protein</fullName>
    </submittedName>
</protein>
<sequence length="145" mass="15891">MTAQQTTVIFRTEYTRHILPRLPHAGSPCAVYLQYLPHECCARCMKLHNIQDPSPPARHNASRLEPPGSSIFIGGRSAARAIACRNACRSAGRTPTGSLLTLRPHAGPGPRRASPPLTTVRPRRARRRTCRRHHPPATPSDVPGS</sequence>
<comment type="caution">
    <text evidence="2">The sequence shown here is derived from an EMBL/GenBank/DDBJ whole genome shotgun (WGS) entry which is preliminary data.</text>
</comment>
<dbReference type="AlphaFoldDB" id="A0AAN9VLA3"/>
<proteinExistence type="predicted"/>
<accession>A0AAN9VLA3</accession>
<evidence type="ECO:0000313" key="2">
    <source>
        <dbReference type="EMBL" id="KAK7865371.1"/>
    </source>
</evidence>
<evidence type="ECO:0000313" key="3">
    <source>
        <dbReference type="Proteomes" id="UP001378592"/>
    </source>
</evidence>
<name>A0AAN9VLA3_9ORTH</name>
<reference evidence="2 3" key="1">
    <citation type="submission" date="2024-03" db="EMBL/GenBank/DDBJ databases">
        <title>The genome assembly and annotation of the cricket Gryllus longicercus Weissman &amp; Gray.</title>
        <authorList>
            <person name="Szrajer S."/>
            <person name="Gray D."/>
            <person name="Ylla G."/>
        </authorList>
    </citation>
    <scope>NUCLEOTIDE SEQUENCE [LARGE SCALE GENOMIC DNA]</scope>
    <source>
        <strain evidence="2">DAG 2021-001</strain>
        <tissue evidence="2">Whole body minus gut</tissue>
    </source>
</reference>
<dbReference type="EMBL" id="JAZDUA010000178">
    <property type="protein sequence ID" value="KAK7865371.1"/>
    <property type="molecule type" value="Genomic_DNA"/>
</dbReference>
<dbReference type="Proteomes" id="UP001378592">
    <property type="component" value="Unassembled WGS sequence"/>
</dbReference>
<keyword evidence="3" id="KW-1185">Reference proteome</keyword>
<feature type="region of interest" description="Disordered" evidence="1">
    <location>
        <begin position="90"/>
        <end position="145"/>
    </location>
</feature>
<gene>
    <name evidence="2" type="ORF">R5R35_001860</name>
</gene>
<evidence type="ECO:0000256" key="1">
    <source>
        <dbReference type="SAM" id="MobiDB-lite"/>
    </source>
</evidence>